<dbReference type="Proteomes" id="UP000015454">
    <property type="component" value="Unassembled WGS sequence"/>
</dbReference>
<name>T0GMP2_9LEPT</name>
<reference evidence="2" key="1">
    <citation type="submission" date="2013-05" db="EMBL/GenBank/DDBJ databases">
        <authorList>
            <person name="Harkins D.M."/>
            <person name="Durkin A.S."/>
            <person name="Brinkac L.M."/>
            <person name="Haft D.H."/>
            <person name="Selengut J.D."/>
            <person name="Sanka R."/>
            <person name="DePew J."/>
            <person name="Purushe J."/>
            <person name="Hartskeerl R.A."/>
            <person name="Ahmed A."/>
            <person name="van der Linden H."/>
            <person name="Goris M.G.A."/>
            <person name="Vinetz J.M."/>
            <person name="Sutton G.G."/>
            <person name="Nierman W.C."/>
            <person name="Fouts D.E."/>
        </authorList>
    </citation>
    <scope>NUCLEOTIDE SEQUENCE [LARGE SCALE GENOMIC DNA]</scope>
    <source>
        <strain evidence="2">5399</strain>
    </source>
</reference>
<feature type="transmembrane region" description="Helical" evidence="1">
    <location>
        <begin position="209"/>
        <end position="225"/>
    </location>
</feature>
<keyword evidence="1" id="KW-1133">Transmembrane helix</keyword>
<evidence type="ECO:0000313" key="3">
    <source>
        <dbReference type="Proteomes" id="UP000015454"/>
    </source>
</evidence>
<evidence type="ECO:0000256" key="1">
    <source>
        <dbReference type="SAM" id="Phobius"/>
    </source>
</evidence>
<accession>T0GMP2</accession>
<dbReference type="EMBL" id="AHMO02000007">
    <property type="protein sequence ID" value="EQA46603.1"/>
    <property type="molecule type" value="Genomic_DNA"/>
</dbReference>
<proteinExistence type="predicted"/>
<comment type="caution">
    <text evidence="2">The sequence shown here is derived from an EMBL/GenBank/DDBJ whole genome shotgun (WGS) entry which is preliminary data.</text>
</comment>
<keyword evidence="1" id="KW-0472">Membrane</keyword>
<organism evidence="2 3">
    <name type="scientific">Leptospira broomii serovar Hurstbridge str. 5399</name>
    <dbReference type="NCBI Taxonomy" id="1049789"/>
    <lineage>
        <taxon>Bacteria</taxon>
        <taxon>Pseudomonadati</taxon>
        <taxon>Spirochaetota</taxon>
        <taxon>Spirochaetia</taxon>
        <taxon>Leptospirales</taxon>
        <taxon>Leptospiraceae</taxon>
        <taxon>Leptospira</taxon>
    </lineage>
</organism>
<keyword evidence="1" id="KW-0812">Transmembrane</keyword>
<dbReference type="RefSeq" id="WP_010568604.1">
    <property type="nucleotide sequence ID" value="NZ_AHMO02000007.1"/>
</dbReference>
<feature type="transmembrane region" description="Helical" evidence="1">
    <location>
        <begin position="231"/>
        <end position="247"/>
    </location>
</feature>
<evidence type="ECO:0000313" key="2">
    <source>
        <dbReference type="EMBL" id="EQA46603.1"/>
    </source>
</evidence>
<dbReference type="STRING" id="1049789.LEP1GSC050_0127"/>
<keyword evidence="3" id="KW-1185">Reference proteome</keyword>
<dbReference type="OrthoDB" id="9851117at2"/>
<protein>
    <submittedName>
        <fullName evidence="2">Uncharacterized protein</fullName>
    </submittedName>
</protein>
<dbReference type="AlphaFoldDB" id="T0GMP2"/>
<sequence length="248" mass="29421">MKINSKENLAFIVSLLALVSGIADAKNILENLSLDNVFDFLAQTINGILDTYLTKEQTFSFLWALLLYCLYRKYIKFNEPYGVNESINESSVGRKIYEFSFRGLGKIVLKVKDFFLKVSFKDKLEYYFVFDRHQFAGAIGINGENIPPPETYDCEDIIIRIGFKEDDRTIHEEYRFVRDEFRLKVRKYIEREFSQEYGDFAITKFRFKNHFWILALIPGFFLKWFFKNNKLVTILLLVVIYLTIKLIY</sequence>
<gene>
    <name evidence="2" type="ORF">LEP1GSC050_0127</name>
</gene>